<name>A0A5S9M7S3_BACIA</name>
<sequence>MTIVIHDDGRREIYRFDDDDPDEVLSTISLDDAESRQIAAIIGGMVYKPQALETIEMAFNDLIIEWFKVEKRCKSGWTYTR</sequence>
<evidence type="ECO:0000259" key="1">
    <source>
        <dbReference type="Pfam" id="PF25991"/>
    </source>
</evidence>
<organism evidence="2 3">
    <name type="scientific">Bacillus safensis</name>
    <dbReference type="NCBI Taxonomy" id="561879"/>
    <lineage>
        <taxon>Bacteria</taxon>
        <taxon>Bacillati</taxon>
        <taxon>Bacillota</taxon>
        <taxon>Bacilli</taxon>
        <taxon>Bacillales</taxon>
        <taxon>Bacillaceae</taxon>
        <taxon>Bacillus</taxon>
    </lineage>
</organism>
<dbReference type="EMBL" id="AP021906">
    <property type="protein sequence ID" value="BBP88214.1"/>
    <property type="molecule type" value="Genomic_DNA"/>
</dbReference>
<gene>
    <name evidence="2" type="ORF">BsIDN1_18320</name>
</gene>
<evidence type="ECO:0000313" key="3">
    <source>
        <dbReference type="Proteomes" id="UP000464658"/>
    </source>
</evidence>
<dbReference type="InterPro" id="IPR058776">
    <property type="entry name" value="KhtT-like_N"/>
</dbReference>
<dbReference type="Proteomes" id="UP000464658">
    <property type="component" value="Chromosome"/>
</dbReference>
<accession>A0A5S9M7S3</accession>
<dbReference type="AlphaFoldDB" id="A0A5S9M7S3"/>
<protein>
    <recommendedName>
        <fullName evidence="1">Potassium/proton antiporter subunit KhtT-like N-terminal domain-containing protein</fullName>
    </recommendedName>
</protein>
<proteinExistence type="predicted"/>
<reference evidence="2 3" key="1">
    <citation type="submission" date="2019-12" db="EMBL/GenBank/DDBJ databases">
        <title>Full genome sequence of a Bacillus safensis strain isolated from commercially available natto in Indonesia.</title>
        <authorList>
            <person name="Yoshida M."/>
            <person name="Uomi M."/>
            <person name="Waturangi D."/>
            <person name="Ekaputri J.J."/>
            <person name="Setiamarga D.H.E."/>
        </authorList>
    </citation>
    <scope>NUCLEOTIDE SEQUENCE [LARGE SCALE GENOMIC DNA]</scope>
    <source>
        <strain evidence="2 3">IDN1</strain>
    </source>
</reference>
<feature type="domain" description="Potassium/proton antiporter subunit KhtT-like N-terminal" evidence="1">
    <location>
        <begin position="2"/>
        <end position="45"/>
    </location>
</feature>
<dbReference type="Pfam" id="PF25991">
    <property type="entry name" value="KhtT_N"/>
    <property type="match status" value="1"/>
</dbReference>
<evidence type="ECO:0000313" key="2">
    <source>
        <dbReference type="EMBL" id="BBP88214.1"/>
    </source>
</evidence>